<accession>A0A348HH04</accession>
<evidence type="ECO:0000256" key="9">
    <source>
        <dbReference type="ARBA" id="ARBA00032554"/>
    </source>
</evidence>
<dbReference type="AlphaFoldDB" id="A0A348HH04"/>
<comment type="similarity">
    <text evidence="1 10">Belongs to the GHMP kinase family. IspE subfamily.</text>
</comment>
<evidence type="ECO:0000256" key="5">
    <source>
        <dbReference type="ARBA" id="ARBA00022741"/>
    </source>
</evidence>
<dbReference type="GO" id="GO:0050515">
    <property type="term" value="F:4-(cytidine 5'-diphospho)-2-C-methyl-D-erythritol kinase activity"/>
    <property type="evidence" value="ECO:0007669"/>
    <property type="project" value="UniProtKB-UniRule"/>
</dbReference>
<evidence type="ECO:0000256" key="3">
    <source>
        <dbReference type="ARBA" id="ARBA00017473"/>
    </source>
</evidence>
<evidence type="ECO:0000259" key="11">
    <source>
        <dbReference type="Pfam" id="PF00288"/>
    </source>
</evidence>
<dbReference type="NCBIfam" id="TIGR00154">
    <property type="entry name" value="ispE"/>
    <property type="match status" value="1"/>
</dbReference>
<dbReference type="InterPro" id="IPR014721">
    <property type="entry name" value="Ribsml_uS5_D2-typ_fold_subgr"/>
</dbReference>
<keyword evidence="14" id="KW-1185">Reference proteome</keyword>
<evidence type="ECO:0000256" key="6">
    <source>
        <dbReference type="ARBA" id="ARBA00022777"/>
    </source>
</evidence>
<proteinExistence type="inferred from homology"/>
<dbReference type="EC" id="2.7.1.148" evidence="2 10"/>
<evidence type="ECO:0000313" key="13">
    <source>
        <dbReference type="EMBL" id="BBG30906.1"/>
    </source>
</evidence>
<dbReference type="SUPFAM" id="SSF55060">
    <property type="entry name" value="GHMP Kinase, C-terminal domain"/>
    <property type="match status" value="1"/>
</dbReference>
<dbReference type="PANTHER" id="PTHR43527:SF2">
    <property type="entry name" value="4-DIPHOSPHOCYTIDYL-2-C-METHYL-D-ERYTHRITOL KINASE, CHLOROPLASTIC"/>
    <property type="match status" value="1"/>
</dbReference>
<evidence type="ECO:0000256" key="10">
    <source>
        <dbReference type="HAMAP-Rule" id="MF_00061"/>
    </source>
</evidence>
<dbReference type="InterPro" id="IPR036554">
    <property type="entry name" value="GHMP_kinase_C_sf"/>
</dbReference>
<dbReference type="InterPro" id="IPR004424">
    <property type="entry name" value="IspE"/>
</dbReference>
<dbReference type="EMBL" id="AP018933">
    <property type="protein sequence ID" value="BBG30906.1"/>
    <property type="molecule type" value="Genomic_DNA"/>
</dbReference>
<dbReference type="OrthoDB" id="9809438at2"/>
<dbReference type="PIRSF" id="PIRSF010376">
    <property type="entry name" value="IspE"/>
    <property type="match status" value="1"/>
</dbReference>
<dbReference type="Gene3D" id="3.30.230.10">
    <property type="match status" value="1"/>
</dbReference>
<feature type="active site" evidence="10">
    <location>
        <position position="145"/>
    </location>
</feature>
<gene>
    <name evidence="10" type="primary">ispE</name>
    <name evidence="13" type="ORF">ZBT109_2169</name>
</gene>
<dbReference type="Proteomes" id="UP000267342">
    <property type="component" value="Chromosome"/>
</dbReference>
<keyword evidence="5 10" id="KW-0547">Nucleotide-binding</keyword>
<dbReference type="Gene3D" id="3.30.70.890">
    <property type="entry name" value="GHMP kinase, C-terminal domain"/>
    <property type="match status" value="1"/>
</dbReference>
<evidence type="ECO:0000313" key="14">
    <source>
        <dbReference type="Proteomes" id="UP000267342"/>
    </source>
</evidence>
<evidence type="ECO:0000256" key="1">
    <source>
        <dbReference type="ARBA" id="ARBA00009684"/>
    </source>
</evidence>
<evidence type="ECO:0000256" key="2">
    <source>
        <dbReference type="ARBA" id="ARBA00012052"/>
    </source>
</evidence>
<keyword evidence="7 10" id="KW-0067">ATP-binding</keyword>
<dbReference type="InterPro" id="IPR020568">
    <property type="entry name" value="Ribosomal_Su5_D2-typ_SF"/>
</dbReference>
<keyword evidence="8 10" id="KW-0414">Isoprene biosynthesis</keyword>
<dbReference type="PANTHER" id="PTHR43527">
    <property type="entry name" value="4-DIPHOSPHOCYTIDYL-2-C-METHYL-D-ERYTHRITOL KINASE, CHLOROPLASTIC"/>
    <property type="match status" value="1"/>
</dbReference>
<protein>
    <recommendedName>
        <fullName evidence="3 10">4-diphosphocytidyl-2-C-methyl-D-erythritol kinase</fullName>
        <shortName evidence="10">CMK</shortName>
        <ecNumber evidence="2 10">2.7.1.148</ecNumber>
    </recommendedName>
    <alternativeName>
        <fullName evidence="9 10">4-(cytidine-5'-diphospho)-2-C-methyl-D-erythritol kinase</fullName>
    </alternativeName>
</protein>
<dbReference type="RefSeq" id="WP_027705867.1">
    <property type="nucleotide sequence ID" value="NZ_AP018933.1"/>
</dbReference>
<dbReference type="HAMAP" id="MF_00061">
    <property type="entry name" value="IspE"/>
    <property type="match status" value="1"/>
</dbReference>
<comment type="function">
    <text evidence="10">Catalyzes the phosphorylation of the position 2 hydroxy group of 4-diphosphocytidyl-2C-methyl-D-erythritol.</text>
</comment>
<feature type="domain" description="GHMP kinase N-terminal" evidence="11">
    <location>
        <begin position="67"/>
        <end position="152"/>
    </location>
</feature>
<evidence type="ECO:0000256" key="4">
    <source>
        <dbReference type="ARBA" id="ARBA00022679"/>
    </source>
</evidence>
<dbReference type="STRING" id="1123510.GCA_000620025_00727"/>
<dbReference type="Pfam" id="PF08544">
    <property type="entry name" value="GHMP_kinases_C"/>
    <property type="match status" value="1"/>
</dbReference>
<dbReference type="GO" id="GO:0005524">
    <property type="term" value="F:ATP binding"/>
    <property type="evidence" value="ECO:0007669"/>
    <property type="project" value="UniProtKB-UniRule"/>
</dbReference>
<feature type="binding site" evidence="10">
    <location>
        <begin position="103"/>
        <end position="113"/>
    </location>
    <ligand>
        <name>ATP</name>
        <dbReference type="ChEBI" id="CHEBI:30616"/>
    </ligand>
</feature>
<dbReference type="GO" id="GO:0016114">
    <property type="term" value="P:terpenoid biosynthetic process"/>
    <property type="evidence" value="ECO:0007669"/>
    <property type="project" value="UniProtKB-UniRule"/>
</dbReference>
<comment type="catalytic activity">
    <reaction evidence="10">
        <text>4-CDP-2-C-methyl-D-erythritol + ATP = 4-CDP-2-C-methyl-D-erythritol 2-phosphate + ADP + H(+)</text>
        <dbReference type="Rhea" id="RHEA:18437"/>
        <dbReference type="ChEBI" id="CHEBI:15378"/>
        <dbReference type="ChEBI" id="CHEBI:30616"/>
        <dbReference type="ChEBI" id="CHEBI:57823"/>
        <dbReference type="ChEBI" id="CHEBI:57919"/>
        <dbReference type="ChEBI" id="CHEBI:456216"/>
        <dbReference type="EC" id="2.7.1.148"/>
    </reaction>
</comment>
<dbReference type="GO" id="GO:0019288">
    <property type="term" value="P:isopentenyl diphosphate biosynthetic process, methylerythritol 4-phosphate pathway"/>
    <property type="evidence" value="ECO:0007669"/>
    <property type="project" value="UniProtKB-UniRule"/>
</dbReference>
<reference evidence="13 14" key="1">
    <citation type="submission" date="2018-09" db="EMBL/GenBank/DDBJ databases">
        <title>Zymobacter palmae IAM14233 (=T109) whole genome analysis.</title>
        <authorList>
            <person name="Yanase H."/>
        </authorList>
    </citation>
    <scope>NUCLEOTIDE SEQUENCE [LARGE SCALE GENOMIC DNA]</scope>
    <source>
        <strain evidence="13 14">IAM14233</strain>
    </source>
</reference>
<comment type="pathway">
    <text evidence="10">Isoprenoid biosynthesis; isopentenyl diphosphate biosynthesis via DXP pathway; isopentenyl diphosphate from 1-deoxy-D-xylulose 5-phosphate: step 3/6.</text>
</comment>
<evidence type="ECO:0000259" key="12">
    <source>
        <dbReference type="Pfam" id="PF08544"/>
    </source>
</evidence>
<keyword evidence="6 10" id="KW-0418">Kinase</keyword>
<name>A0A348HH04_9GAMM</name>
<dbReference type="Pfam" id="PF00288">
    <property type="entry name" value="GHMP_kinases_N"/>
    <property type="match status" value="1"/>
</dbReference>
<dbReference type="InterPro" id="IPR006204">
    <property type="entry name" value="GHMP_kinase_N_dom"/>
</dbReference>
<evidence type="ECO:0000256" key="8">
    <source>
        <dbReference type="ARBA" id="ARBA00023229"/>
    </source>
</evidence>
<dbReference type="SUPFAM" id="SSF54211">
    <property type="entry name" value="Ribosomal protein S5 domain 2-like"/>
    <property type="match status" value="1"/>
</dbReference>
<feature type="active site" evidence="10">
    <location>
        <position position="12"/>
    </location>
</feature>
<evidence type="ECO:0000256" key="7">
    <source>
        <dbReference type="ARBA" id="ARBA00022840"/>
    </source>
</evidence>
<dbReference type="InterPro" id="IPR013750">
    <property type="entry name" value="GHMP_kinase_C_dom"/>
</dbReference>
<feature type="domain" description="GHMP kinase C-terminal" evidence="12">
    <location>
        <begin position="209"/>
        <end position="267"/>
    </location>
</feature>
<dbReference type="UniPathway" id="UPA00056">
    <property type="reaction ID" value="UER00094"/>
</dbReference>
<dbReference type="KEGG" id="zpl:ZBT109_2169"/>
<keyword evidence="4 10" id="KW-0808">Transferase</keyword>
<organism evidence="13 14">
    <name type="scientific">Zymobacter palmae</name>
    <dbReference type="NCBI Taxonomy" id="33074"/>
    <lineage>
        <taxon>Bacteria</taxon>
        <taxon>Pseudomonadati</taxon>
        <taxon>Pseudomonadota</taxon>
        <taxon>Gammaproteobacteria</taxon>
        <taxon>Oceanospirillales</taxon>
        <taxon>Halomonadaceae</taxon>
        <taxon>Zymobacter group</taxon>
        <taxon>Zymobacter</taxon>
    </lineage>
</organism>
<sequence length="296" mass="32154">MSMSLTLPAPAKINRMLHITGKRPDGYHNLQTLFQFLKYGDDLTFFCRDDNQLTLSPAVEGVEQEQNLIIRAARLLQQVETSAPHARPAERRGADIHLIKRIPMGGGLGGGSSDAATTLLGLNRLWQLALSLDQLAALGVTLGADVPVFVHGFAAWGEGIGEKLTPAPLDTPLFCVVHPGVSVVTADVFRSPELTRYSPVISMEHALRRGRNDCEPIVRQHSPAIAAALDWLSQFGDARLTGTGSCIILGLTDEQEGRNILLRVSEEHTDWQVFLTESSNISPLHATLNEQPGMTG</sequence>